<accession>A0A6J5NM46</accession>
<proteinExistence type="predicted"/>
<gene>
    <name evidence="1" type="ORF">UFOVP694_106</name>
</gene>
<name>A0A6J5NM46_9CAUD</name>
<dbReference type="EMBL" id="LR796651">
    <property type="protein sequence ID" value="CAB4158038.1"/>
    <property type="molecule type" value="Genomic_DNA"/>
</dbReference>
<sequence length="90" mass="10343">MTDFETQCEILSDLWLNYKDNPELKDFIEYNDLGLPLAYLIHTDLARVTEDGAPYVEETFNLLCTALDLDTEADYITLNEMLGESADEEE</sequence>
<reference evidence="1" key="1">
    <citation type="submission" date="2020-04" db="EMBL/GenBank/DDBJ databases">
        <authorList>
            <person name="Chiriac C."/>
            <person name="Salcher M."/>
            <person name="Ghai R."/>
            <person name="Kavagutti S V."/>
        </authorList>
    </citation>
    <scope>NUCLEOTIDE SEQUENCE</scope>
</reference>
<protein>
    <submittedName>
        <fullName evidence="1">Uncharacterized protein</fullName>
    </submittedName>
</protein>
<evidence type="ECO:0000313" key="1">
    <source>
        <dbReference type="EMBL" id="CAB4158038.1"/>
    </source>
</evidence>
<organism evidence="1">
    <name type="scientific">uncultured Caudovirales phage</name>
    <dbReference type="NCBI Taxonomy" id="2100421"/>
    <lineage>
        <taxon>Viruses</taxon>
        <taxon>Duplodnaviria</taxon>
        <taxon>Heunggongvirae</taxon>
        <taxon>Uroviricota</taxon>
        <taxon>Caudoviricetes</taxon>
        <taxon>Peduoviridae</taxon>
        <taxon>Maltschvirus</taxon>
        <taxon>Maltschvirus maltsch</taxon>
    </lineage>
</organism>